<comment type="caution">
    <text evidence="2">The sequence shown here is derived from an EMBL/GenBank/DDBJ whole genome shotgun (WGS) entry which is preliminary data.</text>
</comment>
<evidence type="ECO:0000313" key="3">
    <source>
        <dbReference type="Proteomes" id="UP000693970"/>
    </source>
</evidence>
<accession>A0A9K3M7A4</accession>
<dbReference type="EMBL" id="JAGRRH010000001">
    <property type="protein sequence ID" value="KAG7375003.1"/>
    <property type="molecule type" value="Genomic_DNA"/>
</dbReference>
<gene>
    <name evidence="2" type="ORF">IV203_014098</name>
    <name evidence="1" type="ORF">IV203_014286</name>
</gene>
<name>A0A9K3M7A4_9STRA</name>
<evidence type="ECO:0000313" key="2">
    <source>
        <dbReference type="EMBL" id="KAG7375003.1"/>
    </source>
</evidence>
<organism evidence="2 3">
    <name type="scientific">Nitzschia inconspicua</name>
    <dbReference type="NCBI Taxonomy" id="303405"/>
    <lineage>
        <taxon>Eukaryota</taxon>
        <taxon>Sar</taxon>
        <taxon>Stramenopiles</taxon>
        <taxon>Ochrophyta</taxon>
        <taxon>Bacillariophyta</taxon>
        <taxon>Bacillariophyceae</taxon>
        <taxon>Bacillariophycidae</taxon>
        <taxon>Bacillariales</taxon>
        <taxon>Bacillariaceae</taxon>
        <taxon>Nitzschia</taxon>
    </lineage>
</organism>
<dbReference type="EMBL" id="JAGRRH010000087">
    <property type="protein sequence ID" value="KAG7337324.1"/>
    <property type="molecule type" value="Genomic_DNA"/>
</dbReference>
<keyword evidence="3" id="KW-1185">Reference proteome</keyword>
<dbReference type="OrthoDB" id="446027at2759"/>
<protein>
    <recommendedName>
        <fullName evidence="4">Exostosin GT47 domain-containing protein</fullName>
    </recommendedName>
</protein>
<sequence>MIPTADPTRQHTRSQPILSTAEILRIEMPPQPKFGKFRNESSWPYISQDIWYELVDNNQTFVIEYQGMEQWLLPWLDKAPWPVTILEINHDDRPFPSDILSDTVIQQILDHPNLKRFYAVNALWTNHTKLYPLPLGLKWFYSHRHPFSESKHDRVQQLSQWVGTTADDVKQSFLSRHRNRSSVWVRPSSDHPGVFYNKSMNAALSLPRNRLCFVLTAMAPHHTTCYSHNQQGGQTLNTSEYWQELQKHFFVASPAGRGIDTHATWEILLSGGVPIVPYSPLDPLFDNLPVWLVHDWAKEVNSSSIIQKATELIDRVDEFQFDKVFVKGWIEEIRKLAQGKGLPVWLVHDWAKEVNTSSITQKAKEFINRVDNFQFDKVFAKGWI</sequence>
<dbReference type="AlphaFoldDB" id="A0A9K3M7A4"/>
<proteinExistence type="predicted"/>
<reference evidence="2" key="2">
    <citation type="submission" date="2021-04" db="EMBL/GenBank/DDBJ databases">
        <authorList>
            <person name="Podell S."/>
        </authorList>
    </citation>
    <scope>NUCLEOTIDE SEQUENCE</scope>
    <source>
        <strain evidence="2">Hildebrandi</strain>
    </source>
</reference>
<dbReference type="Proteomes" id="UP000693970">
    <property type="component" value="Unassembled WGS sequence"/>
</dbReference>
<evidence type="ECO:0000313" key="1">
    <source>
        <dbReference type="EMBL" id="KAG7337324.1"/>
    </source>
</evidence>
<reference evidence="2" key="1">
    <citation type="journal article" date="2021" name="Sci. Rep.">
        <title>Diploid genomic architecture of Nitzschia inconspicua, an elite biomass production diatom.</title>
        <authorList>
            <person name="Oliver A."/>
            <person name="Podell S."/>
            <person name="Pinowska A."/>
            <person name="Traller J.C."/>
            <person name="Smith S.R."/>
            <person name="McClure R."/>
            <person name="Beliaev A."/>
            <person name="Bohutskyi P."/>
            <person name="Hill E.A."/>
            <person name="Rabines A."/>
            <person name="Zheng H."/>
            <person name="Allen L.Z."/>
            <person name="Kuo A."/>
            <person name="Grigoriev I.V."/>
            <person name="Allen A.E."/>
            <person name="Hazlebeck D."/>
            <person name="Allen E.E."/>
        </authorList>
    </citation>
    <scope>NUCLEOTIDE SEQUENCE</scope>
    <source>
        <strain evidence="2">Hildebrandi</strain>
    </source>
</reference>
<evidence type="ECO:0008006" key="4">
    <source>
        <dbReference type="Google" id="ProtNLM"/>
    </source>
</evidence>